<keyword evidence="1" id="KW-0012">Acyltransferase</keyword>
<accession>A0A3S2UKY7</accession>
<comment type="caution">
    <text evidence="1">The sequence shown here is derived from an EMBL/GenBank/DDBJ whole genome shotgun (WGS) entry which is preliminary data.</text>
</comment>
<dbReference type="OrthoDB" id="9801697at2"/>
<dbReference type="EMBL" id="SACM01000001">
    <property type="protein sequence ID" value="RVT88607.1"/>
    <property type="molecule type" value="Genomic_DNA"/>
</dbReference>
<dbReference type="SUPFAM" id="SSF51161">
    <property type="entry name" value="Trimeric LpxA-like enzymes"/>
    <property type="match status" value="1"/>
</dbReference>
<dbReference type="InterPro" id="IPR051159">
    <property type="entry name" value="Hexapeptide_acetyltransf"/>
</dbReference>
<keyword evidence="1" id="KW-0808">Transferase</keyword>
<name>A0A3S2UKY7_9BURK</name>
<dbReference type="GO" id="GO:0016746">
    <property type="term" value="F:acyltransferase activity"/>
    <property type="evidence" value="ECO:0007669"/>
    <property type="project" value="UniProtKB-KW"/>
</dbReference>
<dbReference type="PANTHER" id="PTHR23416">
    <property type="entry name" value="SIALIC ACID SYNTHASE-RELATED"/>
    <property type="match status" value="1"/>
</dbReference>
<proteinExistence type="predicted"/>
<reference evidence="1 2" key="1">
    <citation type="submission" date="2019-01" db="EMBL/GenBank/DDBJ databases">
        <authorList>
            <person name="Chen W.-M."/>
        </authorList>
    </citation>
    <scope>NUCLEOTIDE SEQUENCE [LARGE SCALE GENOMIC DNA]</scope>
    <source>
        <strain evidence="1 2">CCP-18</strain>
    </source>
</reference>
<sequence>MNFFRPWLNRFRRRIARWMLFRMAFGESRAPHSRISPSTCIENEGGLRLADHVYIGPFNFLEASAGIELQEGVQITSFCSLVTHSSQVSQRLLGRAYATWSGEMPGFKRGAIEVGAYTFVGPHSLIEAGSRIGRGVLVCAYSQVRGDVPDFAIVAGQPAKQVGDTRDLDARYLEQHPELQVFYQAWQAPSVGTGSNKERAA</sequence>
<dbReference type="CDD" id="cd04647">
    <property type="entry name" value="LbH_MAT_like"/>
    <property type="match status" value="1"/>
</dbReference>
<dbReference type="Proteomes" id="UP000288587">
    <property type="component" value="Unassembled WGS sequence"/>
</dbReference>
<evidence type="ECO:0000313" key="1">
    <source>
        <dbReference type="EMBL" id="RVT88607.1"/>
    </source>
</evidence>
<protein>
    <submittedName>
        <fullName evidence="1">Acyltransferase</fullName>
    </submittedName>
</protein>
<gene>
    <name evidence="1" type="ORF">EOD73_06470</name>
</gene>
<dbReference type="InterPro" id="IPR011004">
    <property type="entry name" value="Trimer_LpxA-like_sf"/>
</dbReference>
<dbReference type="AlphaFoldDB" id="A0A3S2UKY7"/>
<evidence type="ECO:0000313" key="2">
    <source>
        <dbReference type="Proteomes" id="UP000288587"/>
    </source>
</evidence>
<dbReference type="Gene3D" id="2.160.10.10">
    <property type="entry name" value="Hexapeptide repeat proteins"/>
    <property type="match status" value="1"/>
</dbReference>
<keyword evidence="2" id="KW-1185">Reference proteome</keyword>
<organism evidence="1 2">
    <name type="scientific">Inhella crocodyli</name>
    <dbReference type="NCBI Taxonomy" id="2499851"/>
    <lineage>
        <taxon>Bacteria</taxon>
        <taxon>Pseudomonadati</taxon>
        <taxon>Pseudomonadota</taxon>
        <taxon>Betaproteobacteria</taxon>
        <taxon>Burkholderiales</taxon>
        <taxon>Sphaerotilaceae</taxon>
        <taxon>Inhella</taxon>
    </lineage>
</organism>